<keyword evidence="1" id="KW-0732">Signal</keyword>
<sequence>MNPTPWKVGFCWLYCIFVSLEGTNDHASSCREFLVVDLVFEVLGLKLLLQFFLVASRHSMDSAHKFFFRFHFLLSDSLAKFCHSVVSPLKWVSSTNPLVKLSLLLIEWPNSILVFFSHSEHYKFSTSIFHHFCFVPNLCLLVASVIENFLNVIKTFTGGLNCRQDHCIKLLKSLRIDSNISRGDIVAEDCQL</sequence>
<keyword evidence="3" id="KW-1185">Reference proteome</keyword>
<dbReference type="EMBL" id="JACBKZ010000001">
    <property type="protein sequence ID" value="KAF5960781.1"/>
    <property type="molecule type" value="Genomic_DNA"/>
</dbReference>
<proteinExistence type="predicted"/>
<gene>
    <name evidence="2" type="ORF">HYC85_001990</name>
</gene>
<accession>A0A7J7I876</accession>
<organism evidence="2 3">
    <name type="scientific">Camellia sinensis</name>
    <name type="common">Tea plant</name>
    <name type="synonym">Thea sinensis</name>
    <dbReference type="NCBI Taxonomy" id="4442"/>
    <lineage>
        <taxon>Eukaryota</taxon>
        <taxon>Viridiplantae</taxon>
        <taxon>Streptophyta</taxon>
        <taxon>Embryophyta</taxon>
        <taxon>Tracheophyta</taxon>
        <taxon>Spermatophyta</taxon>
        <taxon>Magnoliopsida</taxon>
        <taxon>eudicotyledons</taxon>
        <taxon>Gunneridae</taxon>
        <taxon>Pentapetalae</taxon>
        <taxon>asterids</taxon>
        <taxon>Ericales</taxon>
        <taxon>Theaceae</taxon>
        <taxon>Camellia</taxon>
    </lineage>
</organism>
<evidence type="ECO:0000313" key="3">
    <source>
        <dbReference type="Proteomes" id="UP000593564"/>
    </source>
</evidence>
<dbReference type="AlphaFoldDB" id="A0A7J7I876"/>
<comment type="caution">
    <text evidence="2">The sequence shown here is derived from an EMBL/GenBank/DDBJ whole genome shotgun (WGS) entry which is preliminary data.</text>
</comment>
<evidence type="ECO:0000256" key="1">
    <source>
        <dbReference type="SAM" id="SignalP"/>
    </source>
</evidence>
<reference evidence="3" key="1">
    <citation type="journal article" date="2020" name="Nat. Commun.">
        <title>Genome assembly of wild tea tree DASZ reveals pedigree and selection history of tea varieties.</title>
        <authorList>
            <person name="Zhang W."/>
            <person name="Zhang Y."/>
            <person name="Qiu H."/>
            <person name="Guo Y."/>
            <person name="Wan H."/>
            <person name="Zhang X."/>
            <person name="Scossa F."/>
            <person name="Alseekh S."/>
            <person name="Zhang Q."/>
            <person name="Wang P."/>
            <person name="Xu L."/>
            <person name="Schmidt M.H."/>
            <person name="Jia X."/>
            <person name="Li D."/>
            <person name="Zhu A."/>
            <person name="Guo F."/>
            <person name="Chen W."/>
            <person name="Ni D."/>
            <person name="Usadel B."/>
            <person name="Fernie A.R."/>
            <person name="Wen W."/>
        </authorList>
    </citation>
    <scope>NUCLEOTIDE SEQUENCE [LARGE SCALE GENOMIC DNA]</scope>
    <source>
        <strain evidence="3">cv. G240</strain>
    </source>
</reference>
<evidence type="ECO:0000313" key="2">
    <source>
        <dbReference type="EMBL" id="KAF5960781.1"/>
    </source>
</evidence>
<feature type="signal peptide" evidence="1">
    <location>
        <begin position="1"/>
        <end position="22"/>
    </location>
</feature>
<dbReference type="Proteomes" id="UP000593564">
    <property type="component" value="Unassembled WGS sequence"/>
</dbReference>
<name>A0A7J7I876_CAMSI</name>
<reference evidence="2 3" key="2">
    <citation type="submission" date="2020-07" db="EMBL/GenBank/DDBJ databases">
        <title>Genome assembly of wild tea tree DASZ reveals pedigree and selection history of tea varieties.</title>
        <authorList>
            <person name="Zhang W."/>
        </authorList>
    </citation>
    <scope>NUCLEOTIDE SEQUENCE [LARGE SCALE GENOMIC DNA]</scope>
    <source>
        <strain evidence="3">cv. G240</strain>
        <tissue evidence="2">Leaf</tissue>
    </source>
</reference>
<protein>
    <submittedName>
        <fullName evidence="2">Uncharacterized protein</fullName>
    </submittedName>
</protein>
<feature type="chain" id="PRO_5029605782" evidence="1">
    <location>
        <begin position="23"/>
        <end position="192"/>
    </location>
</feature>